<dbReference type="RefSeq" id="WP_068224900.1">
    <property type="nucleotide sequence ID" value="NZ_CP139724.1"/>
</dbReference>
<dbReference type="NCBIfam" id="TIGR01549">
    <property type="entry name" value="HAD-SF-IA-v1"/>
    <property type="match status" value="1"/>
</dbReference>
<accession>A0A150WZD5</accession>
<dbReference type="GO" id="GO:0006281">
    <property type="term" value="P:DNA repair"/>
    <property type="evidence" value="ECO:0007669"/>
    <property type="project" value="TreeGrafter"/>
</dbReference>
<dbReference type="Gene3D" id="3.40.50.1000">
    <property type="entry name" value="HAD superfamily/HAD-like"/>
    <property type="match status" value="1"/>
</dbReference>
<dbReference type="SFLD" id="SFLDG01129">
    <property type="entry name" value="C1.5:_HAD__Beta-PGM__Phosphata"/>
    <property type="match status" value="1"/>
</dbReference>
<dbReference type="GO" id="GO:0008967">
    <property type="term" value="F:phosphoglycolate phosphatase activity"/>
    <property type="evidence" value="ECO:0007669"/>
    <property type="project" value="TreeGrafter"/>
</dbReference>
<dbReference type="InterPro" id="IPR041492">
    <property type="entry name" value="HAD_2"/>
</dbReference>
<dbReference type="SFLD" id="SFLDS00003">
    <property type="entry name" value="Haloacid_Dehalogenase"/>
    <property type="match status" value="1"/>
</dbReference>
<dbReference type="InterPro" id="IPR050155">
    <property type="entry name" value="HAD-like_hydrolase_sf"/>
</dbReference>
<evidence type="ECO:0008006" key="3">
    <source>
        <dbReference type="Google" id="ProtNLM"/>
    </source>
</evidence>
<dbReference type="InterPro" id="IPR023214">
    <property type="entry name" value="HAD_sf"/>
</dbReference>
<comment type="caution">
    <text evidence="1">The sequence shown here is derived from an EMBL/GenBank/DDBJ whole genome shotgun (WGS) entry which is preliminary data.</text>
</comment>
<name>A0A150WZD5_9BACT</name>
<evidence type="ECO:0000313" key="1">
    <source>
        <dbReference type="EMBL" id="KYG71851.1"/>
    </source>
</evidence>
<dbReference type="InterPro" id="IPR036412">
    <property type="entry name" value="HAD-like_sf"/>
</dbReference>
<dbReference type="PANTHER" id="PTHR43434">
    <property type="entry name" value="PHOSPHOGLYCOLATE PHOSPHATASE"/>
    <property type="match status" value="1"/>
</dbReference>
<dbReference type="SUPFAM" id="SSF56784">
    <property type="entry name" value="HAD-like"/>
    <property type="match status" value="1"/>
</dbReference>
<proteinExistence type="predicted"/>
<dbReference type="Pfam" id="PF13419">
    <property type="entry name" value="HAD_2"/>
    <property type="match status" value="1"/>
</dbReference>
<dbReference type="GO" id="GO:0005829">
    <property type="term" value="C:cytosol"/>
    <property type="evidence" value="ECO:0007669"/>
    <property type="project" value="TreeGrafter"/>
</dbReference>
<dbReference type="AlphaFoldDB" id="A0A150WZD5"/>
<sequence>MIKDTVKMVVFDMAGTTIDEGKTVYKCVRDALSEYGFEFTLEDVMSRIGGMNKKEGIALLMKSEDENITDEAIEVVFNSFIGNVEDAYKAADDLTEIEGTTEFFEFLKANNIKVVLDTGYFRTTADILIDKMGWAKNQLIDFSVTSDEVESGRPAPFMIEKAKAHFQIAESSQVAKVGDTASDIAEGKNAGCLVIVGVSSDMYSKADLIDMGASHAVDSLKELKEIFETE</sequence>
<organism evidence="1 2">
    <name type="scientific">Roseivirga spongicola</name>
    <dbReference type="NCBI Taxonomy" id="333140"/>
    <lineage>
        <taxon>Bacteria</taxon>
        <taxon>Pseudomonadati</taxon>
        <taxon>Bacteroidota</taxon>
        <taxon>Cytophagia</taxon>
        <taxon>Cytophagales</taxon>
        <taxon>Roseivirgaceae</taxon>
        <taxon>Roseivirga</taxon>
    </lineage>
</organism>
<reference evidence="1 2" key="1">
    <citation type="submission" date="2016-01" db="EMBL/GenBank/DDBJ databases">
        <title>Genome sequencing of Roseivirga spongicola UST030701-084.</title>
        <authorList>
            <person name="Selvaratnam C."/>
            <person name="Thevarajoo S."/>
            <person name="Goh K.M."/>
            <person name="Ee R."/>
            <person name="Chan K.-G."/>
            <person name="Chong C.S."/>
        </authorList>
    </citation>
    <scope>NUCLEOTIDE SEQUENCE [LARGE SCALE GENOMIC DNA]</scope>
    <source>
        <strain evidence="1 2">UST030701-084</strain>
    </source>
</reference>
<evidence type="ECO:0000313" key="2">
    <source>
        <dbReference type="Proteomes" id="UP000075606"/>
    </source>
</evidence>
<dbReference type="Proteomes" id="UP000075606">
    <property type="component" value="Unassembled WGS sequence"/>
</dbReference>
<dbReference type="STRING" id="333140.AWW68_17700"/>
<dbReference type="EMBL" id="LRPC01000031">
    <property type="protein sequence ID" value="KYG71851.1"/>
    <property type="molecule type" value="Genomic_DNA"/>
</dbReference>
<protein>
    <recommendedName>
        <fullName evidence="3">HAD family hydrolase</fullName>
    </recommendedName>
</protein>
<gene>
    <name evidence="1" type="ORF">AWW68_17700</name>
</gene>
<dbReference type="OrthoDB" id="5504491at2"/>
<dbReference type="InterPro" id="IPR006439">
    <property type="entry name" value="HAD-SF_hydro_IA"/>
</dbReference>
<dbReference type="PANTHER" id="PTHR43434:SF19">
    <property type="entry name" value="PHOSPHONOACETALDEHYDE HYDROLASE"/>
    <property type="match status" value="1"/>
</dbReference>
<keyword evidence="2" id="KW-1185">Reference proteome</keyword>